<organism evidence="2 3">
    <name type="scientific">Acinetobacter calcoaceticus</name>
    <dbReference type="NCBI Taxonomy" id="471"/>
    <lineage>
        <taxon>Bacteria</taxon>
        <taxon>Pseudomonadati</taxon>
        <taxon>Pseudomonadota</taxon>
        <taxon>Gammaproteobacteria</taxon>
        <taxon>Moraxellales</taxon>
        <taxon>Moraxellaceae</taxon>
        <taxon>Acinetobacter</taxon>
        <taxon>Acinetobacter calcoaceticus/baumannii complex</taxon>
    </lineage>
</organism>
<protein>
    <submittedName>
        <fullName evidence="2">Alkylhydroperoxidase/carboxymuconolactone decarboxylase family protein YurZ</fullName>
    </submittedName>
</protein>
<dbReference type="OrthoDB" id="3824300at2"/>
<evidence type="ECO:0000313" key="2">
    <source>
        <dbReference type="EMBL" id="TCM66807.1"/>
    </source>
</evidence>
<dbReference type="Proteomes" id="UP000294963">
    <property type="component" value="Unassembled WGS sequence"/>
</dbReference>
<keyword evidence="3" id="KW-1185">Reference proteome</keyword>
<name>A0A4R1XR76_ACICA</name>
<dbReference type="SUPFAM" id="SSF69118">
    <property type="entry name" value="AhpD-like"/>
    <property type="match status" value="1"/>
</dbReference>
<feature type="domain" description="Carboxymuconolactone decarboxylase-like" evidence="1">
    <location>
        <begin position="28"/>
        <end position="97"/>
    </location>
</feature>
<evidence type="ECO:0000313" key="3">
    <source>
        <dbReference type="Proteomes" id="UP000294963"/>
    </source>
</evidence>
<reference evidence="2 3" key="1">
    <citation type="submission" date="2019-03" db="EMBL/GenBank/DDBJ databases">
        <title>Genomic analyses of the natural microbiome of Caenorhabditis elegans.</title>
        <authorList>
            <person name="Samuel B."/>
        </authorList>
    </citation>
    <scope>NUCLEOTIDE SEQUENCE [LARGE SCALE GENOMIC DNA]</scope>
    <source>
        <strain evidence="2 3">JUb89</strain>
    </source>
</reference>
<evidence type="ECO:0000259" key="1">
    <source>
        <dbReference type="Pfam" id="PF02627"/>
    </source>
</evidence>
<keyword evidence="2" id="KW-0560">Oxidoreductase</keyword>
<dbReference type="Gene3D" id="1.20.1290.10">
    <property type="entry name" value="AhpD-like"/>
    <property type="match status" value="1"/>
</dbReference>
<comment type="caution">
    <text evidence="2">The sequence shown here is derived from an EMBL/GenBank/DDBJ whole genome shotgun (WGS) entry which is preliminary data.</text>
</comment>
<dbReference type="EMBL" id="SLVJ01000011">
    <property type="protein sequence ID" value="TCM66807.1"/>
    <property type="molecule type" value="Genomic_DNA"/>
</dbReference>
<gene>
    <name evidence="2" type="ORF">EC844_11197</name>
</gene>
<dbReference type="GO" id="GO:0051920">
    <property type="term" value="F:peroxiredoxin activity"/>
    <property type="evidence" value="ECO:0007669"/>
    <property type="project" value="InterPro"/>
</dbReference>
<dbReference type="Pfam" id="PF02627">
    <property type="entry name" value="CMD"/>
    <property type="match status" value="1"/>
</dbReference>
<dbReference type="PANTHER" id="PTHR33930:SF2">
    <property type="entry name" value="BLR3452 PROTEIN"/>
    <property type="match status" value="1"/>
</dbReference>
<dbReference type="PANTHER" id="PTHR33930">
    <property type="entry name" value="ALKYL HYDROPEROXIDE REDUCTASE AHPD"/>
    <property type="match status" value="1"/>
</dbReference>
<dbReference type="InterPro" id="IPR029032">
    <property type="entry name" value="AhpD-like"/>
</dbReference>
<proteinExistence type="predicted"/>
<keyword evidence="2" id="KW-0575">Peroxidase</keyword>
<accession>A0A4R1XR76</accession>
<dbReference type="InterPro" id="IPR003779">
    <property type="entry name" value="CMD-like"/>
</dbReference>
<sequence length="248" mass="27462">MQNTPNYNALRAEGLFDAALDPLAAWSPEWTETWMGLVQESQLSQVLEPKLVALIRLTIDVTATHLYAVGVRRHIRSALKLGLSRAEILEVFKLASVIGIHACALGVPILQQELADAGHVADDKPLAERPIATPVCDLMRAQGQFNPLWETLYDWDPDYLEKFLDMATEVWKNGILPALWIELLCIAGDATITHMWAHGTRRHMQAALRLGATHAQILEVLKIVSLQGIESCEFGVALLDESIKQSVA</sequence>
<dbReference type="AlphaFoldDB" id="A0A4R1XR76"/>